<dbReference type="Proteomes" id="UP000194236">
    <property type="component" value="Unassembled WGS sequence"/>
</dbReference>
<gene>
    <name evidence="3" type="ORF">BLA29_009584</name>
</gene>
<dbReference type="GO" id="GO:0001510">
    <property type="term" value="P:RNA methylation"/>
    <property type="evidence" value="ECO:0007669"/>
    <property type="project" value="InterPro"/>
</dbReference>
<keyword evidence="4" id="KW-1185">Reference proteome</keyword>
<comment type="caution">
    <text evidence="3">The sequence shown here is derived from an EMBL/GenBank/DDBJ whole genome shotgun (WGS) entry which is preliminary data.</text>
</comment>
<dbReference type="Pfam" id="PF25378">
    <property type="entry name" value="PUA_NSUN2"/>
    <property type="match status" value="1"/>
</dbReference>
<reference evidence="3 4" key="1">
    <citation type="submission" date="2017-03" db="EMBL/GenBank/DDBJ databases">
        <title>Genome Survey of Euroglyphus maynei.</title>
        <authorList>
            <person name="Arlian L.G."/>
            <person name="Morgan M.S."/>
            <person name="Rider S.D."/>
        </authorList>
    </citation>
    <scope>NUCLEOTIDE SEQUENCE [LARGE SCALE GENOMIC DNA]</scope>
    <source>
        <strain evidence="3">Arlian Lab</strain>
        <tissue evidence="3">Whole body</tissue>
    </source>
</reference>
<organism evidence="3 4">
    <name type="scientific">Euroglyphus maynei</name>
    <name type="common">Mayne's house dust mite</name>
    <dbReference type="NCBI Taxonomy" id="6958"/>
    <lineage>
        <taxon>Eukaryota</taxon>
        <taxon>Metazoa</taxon>
        <taxon>Ecdysozoa</taxon>
        <taxon>Arthropoda</taxon>
        <taxon>Chelicerata</taxon>
        <taxon>Arachnida</taxon>
        <taxon>Acari</taxon>
        <taxon>Acariformes</taxon>
        <taxon>Sarcoptiformes</taxon>
        <taxon>Astigmata</taxon>
        <taxon>Psoroptidia</taxon>
        <taxon>Analgoidea</taxon>
        <taxon>Pyroglyphidae</taxon>
        <taxon>Pyroglyphinae</taxon>
        <taxon>Euroglyphus</taxon>
    </lineage>
</organism>
<evidence type="ECO:0000313" key="3">
    <source>
        <dbReference type="EMBL" id="OTF77978.1"/>
    </source>
</evidence>
<dbReference type="GO" id="GO:0008173">
    <property type="term" value="F:RNA methyltransferase activity"/>
    <property type="evidence" value="ECO:0007669"/>
    <property type="project" value="InterPro"/>
</dbReference>
<evidence type="ECO:0000313" key="4">
    <source>
        <dbReference type="Proteomes" id="UP000194236"/>
    </source>
</evidence>
<evidence type="ECO:0000259" key="2">
    <source>
        <dbReference type="Pfam" id="PF25378"/>
    </source>
</evidence>
<feature type="domain" description="RNA cytosine-C(5)-methyltransferase NSUN2-like PUA" evidence="2">
    <location>
        <begin position="92"/>
        <end position="159"/>
    </location>
</feature>
<dbReference type="PANTHER" id="PTHR22808">
    <property type="entry name" value="NCL1 YEAST -RELATED NOL1/NOP2/FMU SUN DOMAIN-CONTAINING"/>
    <property type="match status" value="1"/>
</dbReference>
<dbReference type="InterPro" id="IPR023267">
    <property type="entry name" value="RCMT"/>
</dbReference>
<dbReference type="InterPro" id="IPR057286">
    <property type="entry name" value="PUA_NSUN2"/>
</dbReference>
<protein>
    <submittedName>
        <fullName evidence="3">Uncharacterized protein</fullName>
    </submittedName>
</protein>
<dbReference type="InterPro" id="IPR057285">
    <property type="entry name" value="Pre-PUA_NSUN2"/>
</dbReference>
<proteinExistence type="predicted"/>
<accession>A0A1Y3BDL4</accession>
<feature type="domain" description="RNA cytosine-C(5)-methyltransferase NSUN2-like pre-PUA" evidence="1">
    <location>
        <begin position="4"/>
        <end position="69"/>
    </location>
</feature>
<dbReference type="AlphaFoldDB" id="A0A1Y3BDL4"/>
<dbReference type="OrthoDB" id="6093671at2759"/>
<dbReference type="EMBL" id="MUJZ01030087">
    <property type="protein sequence ID" value="OTF77978.1"/>
    <property type="molecule type" value="Genomic_DNA"/>
</dbReference>
<dbReference type="Pfam" id="PF25376">
    <property type="entry name" value="Pre-PUA_NSUN2"/>
    <property type="match status" value="1"/>
</dbReference>
<name>A0A1Y3BDL4_EURMA</name>
<sequence length="174" mass="20276">MANQLAHRCVQGKRRNIYYMTEKAADFIRENKDMKIISGGVRVFNRTDVNHVCPYRITQEGIPSIFPYFIANLESFLPNNDEKSFTIVEVGLDFFIELLKRQDIKIEQLDEQIQTIIRQDWNNEKSSKFILPMCVWRGKSLLRAYVAKNDRSHLLRLCGYEPISAQTTTTIVKG</sequence>
<evidence type="ECO:0000259" key="1">
    <source>
        <dbReference type="Pfam" id="PF25376"/>
    </source>
</evidence>